<dbReference type="PROSITE" id="PS50005">
    <property type="entry name" value="TPR"/>
    <property type="match status" value="2"/>
</dbReference>
<gene>
    <name evidence="7" type="ORF">L3556_00125</name>
</gene>
<dbReference type="SUPFAM" id="SSF48452">
    <property type="entry name" value="TPR-like"/>
    <property type="match status" value="1"/>
</dbReference>
<dbReference type="InterPro" id="IPR051727">
    <property type="entry name" value="DnaJ_C3_Co-chaperones"/>
</dbReference>
<protein>
    <submittedName>
        <fullName evidence="7">DnaJ domain-containing protein</fullName>
    </submittedName>
</protein>
<feature type="region of interest" description="Disordered" evidence="5">
    <location>
        <begin position="135"/>
        <end position="186"/>
    </location>
</feature>
<keyword evidence="4" id="KW-0802">TPR repeat</keyword>
<evidence type="ECO:0000313" key="7">
    <source>
        <dbReference type="EMBL" id="MDG2989342.1"/>
    </source>
</evidence>
<dbReference type="Gene3D" id="1.10.287.110">
    <property type="entry name" value="DnaJ domain"/>
    <property type="match status" value="1"/>
</dbReference>
<feature type="repeat" description="TPR" evidence="4">
    <location>
        <begin position="189"/>
        <end position="222"/>
    </location>
</feature>
<evidence type="ECO:0000313" key="8">
    <source>
        <dbReference type="Proteomes" id="UP001154265"/>
    </source>
</evidence>
<dbReference type="PANTHER" id="PTHR44140">
    <property type="entry name" value="LD25575P"/>
    <property type="match status" value="1"/>
</dbReference>
<comment type="subcellular location">
    <subcellularLocation>
        <location evidence="1">Endoplasmic reticulum</location>
    </subcellularLocation>
</comment>
<comment type="caution">
    <text evidence="7">The sequence shown here is derived from an EMBL/GenBank/DDBJ whole genome shotgun (WGS) entry which is preliminary data.</text>
</comment>
<evidence type="ECO:0000256" key="1">
    <source>
        <dbReference type="ARBA" id="ARBA00004240"/>
    </source>
</evidence>
<reference evidence="7" key="2">
    <citation type="submission" date="2022-01" db="EMBL/GenBank/DDBJ databases">
        <authorList>
            <person name="Zivanovic Y."/>
            <person name="Moreira D."/>
            <person name="Lopez-Garcia P."/>
        </authorList>
    </citation>
    <scope>NUCLEOTIDE SEQUENCE</scope>
    <source>
        <strain evidence="7">G9</strain>
    </source>
</reference>
<name>A0ABT6ETT8_9SYNE</name>
<keyword evidence="8" id="KW-1185">Reference proteome</keyword>
<proteinExistence type="predicted"/>
<feature type="repeat" description="TPR" evidence="4">
    <location>
        <begin position="223"/>
        <end position="256"/>
    </location>
</feature>
<dbReference type="Gene3D" id="1.25.40.10">
    <property type="entry name" value="Tetratricopeptide repeat domain"/>
    <property type="match status" value="1"/>
</dbReference>
<feature type="domain" description="J" evidence="6">
    <location>
        <begin position="1"/>
        <end position="61"/>
    </location>
</feature>
<reference evidence="7" key="1">
    <citation type="journal article" date="2022" name="Genome Biol. Evol.">
        <title>A New Gene Family Diagnostic for Intracellular Biomineralization of Amorphous Ca Carbonates by Cyanobacteria.</title>
        <authorList>
            <person name="Benzerara K."/>
            <person name="Duprat E."/>
            <person name="Bitard-Feildel T."/>
            <person name="Caumes G."/>
            <person name="Cassier-Chauvat C."/>
            <person name="Chauvat F."/>
            <person name="Dezi M."/>
            <person name="Diop S.I."/>
            <person name="Gaschignard G."/>
            <person name="Gorgen S."/>
            <person name="Gugger M."/>
            <person name="Lopez-Garcia P."/>
            <person name="Millet M."/>
            <person name="Skouri-Panet F."/>
            <person name="Moreira D."/>
            <person name="Callebaut I."/>
        </authorList>
    </citation>
    <scope>NUCLEOTIDE SEQUENCE</scope>
    <source>
        <strain evidence="7">G9</strain>
    </source>
</reference>
<dbReference type="InterPro" id="IPR036869">
    <property type="entry name" value="J_dom_sf"/>
</dbReference>
<dbReference type="PANTHER" id="PTHR44140:SF2">
    <property type="entry name" value="LD25575P"/>
    <property type="match status" value="1"/>
</dbReference>
<dbReference type="Pfam" id="PF13414">
    <property type="entry name" value="TPR_11"/>
    <property type="match status" value="1"/>
</dbReference>
<feature type="compositionally biased region" description="Pro residues" evidence="5">
    <location>
        <begin position="139"/>
        <end position="154"/>
    </location>
</feature>
<evidence type="ECO:0000256" key="3">
    <source>
        <dbReference type="ARBA" id="ARBA00022824"/>
    </source>
</evidence>
<dbReference type="EMBL" id="JAKKUT010000001">
    <property type="protein sequence ID" value="MDG2989342.1"/>
    <property type="molecule type" value="Genomic_DNA"/>
</dbReference>
<evidence type="ECO:0000259" key="6">
    <source>
        <dbReference type="PROSITE" id="PS50076"/>
    </source>
</evidence>
<feature type="region of interest" description="Disordered" evidence="5">
    <location>
        <begin position="272"/>
        <end position="297"/>
    </location>
</feature>
<dbReference type="InterPro" id="IPR011990">
    <property type="entry name" value="TPR-like_helical_dom_sf"/>
</dbReference>
<dbReference type="Pfam" id="PF00226">
    <property type="entry name" value="DnaJ"/>
    <property type="match status" value="1"/>
</dbReference>
<accession>A0ABT6ETT8</accession>
<dbReference type="SUPFAM" id="SSF46565">
    <property type="entry name" value="Chaperone J-domain"/>
    <property type="match status" value="1"/>
</dbReference>
<dbReference type="InterPro" id="IPR001623">
    <property type="entry name" value="DnaJ_domain"/>
</dbReference>
<keyword evidence="2" id="KW-0732">Signal</keyword>
<dbReference type="CDD" id="cd06257">
    <property type="entry name" value="DnaJ"/>
    <property type="match status" value="1"/>
</dbReference>
<organism evidence="7 8">
    <name type="scientific">Candidatus Synechococcus calcipolaris G9</name>
    <dbReference type="NCBI Taxonomy" id="1497997"/>
    <lineage>
        <taxon>Bacteria</taxon>
        <taxon>Bacillati</taxon>
        <taxon>Cyanobacteriota</taxon>
        <taxon>Cyanophyceae</taxon>
        <taxon>Synechococcales</taxon>
        <taxon>Synechococcaceae</taxon>
        <taxon>Synechococcus</taxon>
    </lineage>
</organism>
<dbReference type="Proteomes" id="UP001154265">
    <property type="component" value="Unassembled WGS sequence"/>
</dbReference>
<keyword evidence="3" id="KW-0256">Endoplasmic reticulum</keyword>
<evidence type="ECO:0000256" key="2">
    <source>
        <dbReference type="ARBA" id="ARBA00022729"/>
    </source>
</evidence>
<feature type="compositionally biased region" description="Low complexity" evidence="5">
    <location>
        <begin position="155"/>
        <end position="173"/>
    </location>
</feature>
<sequence>MKANANEIRRRYLKIAKNLHPDSRDEDSGKKVASDLLSKFVNPAYEALSQEKEREEYDIILRLLKEQLTNHRVAPEPTSEAAKALLTHPDIEAGYQQALAEIAQKQYQNLDDILTLTAEISELNLVYLLRRDGGQVPASPSPRVSPPTVAPPRPGTSSSSSTPAANSGSQASAPPTPEPAPAAKSDSYVDKYYRRAEEFLAKNNYTEAIKELRDALNINGKSSRCHALLGKVYLQQGTLTMAKVHFNQALKINPQEAIAIEGMATMAKHEKRAAQQKAKSNPPEKAKGGFFGLFGKK</sequence>
<evidence type="ECO:0000256" key="4">
    <source>
        <dbReference type="PROSITE-ProRule" id="PRU00339"/>
    </source>
</evidence>
<dbReference type="PROSITE" id="PS50076">
    <property type="entry name" value="DNAJ_2"/>
    <property type="match status" value="1"/>
</dbReference>
<evidence type="ECO:0000256" key="5">
    <source>
        <dbReference type="SAM" id="MobiDB-lite"/>
    </source>
</evidence>
<dbReference type="SMART" id="SM00028">
    <property type="entry name" value="TPR"/>
    <property type="match status" value="2"/>
</dbReference>
<dbReference type="InterPro" id="IPR019734">
    <property type="entry name" value="TPR_rpt"/>
</dbReference>